<dbReference type="EMBL" id="CP045997">
    <property type="protein sequence ID" value="QHV94199.1"/>
    <property type="molecule type" value="Genomic_DNA"/>
</dbReference>
<dbReference type="HAMAP" id="MF_01384">
    <property type="entry name" value="UreD"/>
    <property type="match status" value="1"/>
</dbReference>
<dbReference type="GO" id="GO:0016151">
    <property type="term" value="F:nickel cation binding"/>
    <property type="evidence" value="ECO:0007669"/>
    <property type="project" value="UniProtKB-UniRule"/>
</dbReference>
<keyword evidence="2 3" id="KW-0143">Chaperone</keyword>
<proteinExistence type="inferred from homology"/>
<keyword evidence="5" id="KW-1185">Reference proteome</keyword>
<name>A0A6P1VRF9_9BACT</name>
<keyword evidence="3" id="KW-0996">Nickel insertion</keyword>
<comment type="subunit">
    <text evidence="3">UreD, UreF and UreG form a complex that acts as a GTP-hydrolysis-dependent molecular chaperone, activating the urease apoprotein by helping to assemble the nickel containing metallocenter of UreC. The UreE protein probably delivers the nickel.</text>
</comment>
<evidence type="ECO:0000256" key="1">
    <source>
        <dbReference type="ARBA" id="ARBA00007177"/>
    </source>
</evidence>
<dbReference type="Proteomes" id="UP000464577">
    <property type="component" value="Chromosome"/>
</dbReference>
<dbReference type="KEGG" id="senf:GJR95_03765"/>
<dbReference type="Pfam" id="PF01774">
    <property type="entry name" value="UreD"/>
    <property type="match status" value="1"/>
</dbReference>
<sequence length="270" mass="30236">MKAELHIQTALRHTQTYLKKAFFTPPFKVANITEDKRAHQLKLMLMSSSPGVLDGDDYQLRIDLAEGCSLELQTQSYQRLFTMKRGASQRMHVQMEKGSSFCFLPHPSVPHEKASFSATNQIYMADGCCLIWGEVLTCGRKLNGEVFQFSKYHTVTQVFINKKMVIKENVLITPATMNLSAIGQLEGFTHQAGLIYLNEKEPVHELSKTIMAYLAQQPGILFAVSVAPVNGLVVRLLGQHSEQLHTCLKTIAGQLPQPTLRQSKSVAYEP</sequence>
<organism evidence="4 5">
    <name type="scientific">Spirosoma endbachense</name>
    <dbReference type="NCBI Taxonomy" id="2666025"/>
    <lineage>
        <taxon>Bacteria</taxon>
        <taxon>Pseudomonadati</taxon>
        <taxon>Bacteroidota</taxon>
        <taxon>Cytophagia</taxon>
        <taxon>Cytophagales</taxon>
        <taxon>Cytophagaceae</taxon>
        <taxon>Spirosoma</taxon>
    </lineage>
</organism>
<protein>
    <recommendedName>
        <fullName evidence="3">Urease accessory protein UreD</fullName>
    </recommendedName>
</protein>
<dbReference type="PANTHER" id="PTHR33643:SF1">
    <property type="entry name" value="UREASE ACCESSORY PROTEIN D"/>
    <property type="match status" value="1"/>
</dbReference>
<evidence type="ECO:0000313" key="4">
    <source>
        <dbReference type="EMBL" id="QHV94199.1"/>
    </source>
</evidence>
<evidence type="ECO:0000256" key="2">
    <source>
        <dbReference type="ARBA" id="ARBA00023186"/>
    </source>
</evidence>
<gene>
    <name evidence="3" type="primary">ureD</name>
    <name evidence="4" type="ORF">GJR95_03765</name>
</gene>
<dbReference type="PANTHER" id="PTHR33643">
    <property type="entry name" value="UREASE ACCESSORY PROTEIN D"/>
    <property type="match status" value="1"/>
</dbReference>
<accession>A0A6P1VRF9</accession>
<dbReference type="GO" id="GO:0005737">
    <property type="term" value="C:cytoplasm"/>
    <property type="evidence" value="ECO:0007669"/>
    <property type="project" value="UniProtKB-SubCell"/>
</dbReference>
<evidence type="ECO:0000256" key="3">
    <source>
        <dbReference type="HAMAP-Rule" id="MF_01384"/>
    </source>
</evidence>
<dbReference type="RefSeq" id="WP_162384620.1">
    <property type="nucleotide sequence ID" value="NZ_CP045997.1"/>
</dbReference>
<dbReference type="InterPro" id="IPR002669">
    <property type="entry name" value="UreD"/>
</dbReference>
<keyword evidence="3" id="KW-0963">Cytoplasm</keyword>
<reference evidence="4 5" key="1">
    <citation type="submission" date="2019-11" db="EMBL/GenBank/DDBJ databases">
        <title>Spirosoma endbachense sp. nov., isolated from a natural salt meadow.</title>
        <authorList>
            <person name="Rojas J."/>
            <person name="Ambika Manirajan B."/>
            <person name="Ratering S."/>
            <person name="Suarez C."/>
            <person name="Geissler-Plaum R."/>
            <person name="Schnell S."/>
        </authorList>
    </citation>
    <scope>NUCLEOTIDE SEQUENCE [LARGE SCALE GENOMIC DNA]</scope>
    <source>
        <strain evidence="4 5">I-24</strain>
    </source>
</reference>
<dbReference type="AlphaFoldDB" id="A0A6P1VRF9"/>
<evidence type="ECO:0000313" key="5">
    <source>
        <dbReference type="Proteomes" id="UP000464577"/>
    </source>
</evidence>
<comment type="function">
    <text evidence="3">Required for maturation of urease via the functional incorporation of the urease nickel metallocenter.</text>
</comment>
<comment type="similarity">
    <text evidence="1 3">Belongs to the UreD family.</text>
</comment>
<comment type="subcellular location">
    <subcellularLocation>
        <location evidence="3">Cytoplasm</location>
    </subcellularLocation>
</comment>